<dbReference type="Pfam" id="PF13456">
    <property type="entry name" value="RVT_3"/>
    <property type="match status" value="1"/>
</dbReference>
<organism evidence="2 3">
    <name type="scientific">Escallonia herrerae</name>
    <dbReference type="NCBI Taxonomy" id="1293975"/>
    <lineage>
        <taxon>Eukaryota</taxon>
        <taxon>Viridiplantae</taxon>
        <taxon>Streptophyta</taxon>
        <taxon>Embryophyta</taxon>
        <taxon>Tracheophyta</taxon>
        <taxon>Spermatophyta</taxon>
        <taxon>Magnoliopsida</taxon>
        <taxon>eudicotyledons</taxon>
        <taxon>Gunneridae</taxon>
        <taxon>Pentapetalae</taxon>
        <taxon>asterids</taxon>
        <taxon>campanulids</taxon>
        <taxon>Escalloniales</taxon>
        <taxon>Escalloniaceae</taxon>
        <taxon>Escallonia</taxon>
    </lineage>
</organism>
<dbReference type="Gene3D" id="3.30.420.10">
    <property type="entry name" value="Ribonuclease H-like superfamily/Ribonuclease H"/>
    <property type="match status" value="1"/>
</dbReference>
<proteinExistence type="predicted"/>
<sequence length="154" mass="17535">MLAQDDQDEKEKVLYYLSRRLAKTELKYNPIEKTTAIKGQGLANFLIDHPILADWEISEDFPNEEVFFVKAFQPWMMFFDGAAWSDGVGARALIIGLQMALELGIPSLAANGDSKLIINKLPKEYEVKMEDLVPYFDYATNLINKFNSVELEHG</sequence>
<gene>
    <name evidence="2" type="ORF">RJ639_012779</name>
</gene>
<dbReference type="EMBL" id="JAVXUP010001394">
    <property type="protein sequence ID" value="KAK3012209.1"/>
    <property type="molecule type" value="Genomic_DNA"/>
</dbReference>
<evidence type="ECO:0000313" key="2">
    <source>
        <dbReference type="EMBL" id="KAK3012209.1"/>
    </source>
</evidence>
<evidence type="ECO:0000313" key="3">
    <source>
        <dbReference type="Proteomes" id="UP001188597"/>
    </source>
</evidence>
<protein>
    <recommendedName>
        <fullName evidence="1">RNase H type-1 domain-containing protein</fullName>
    </recommendedName>
</protein>
<dbReference type="AlphaFoldDB" id="A0AA89APS0"/>
<dbReference type="InterPro" id="IPR002156">
    <property type="entry name" value="RNaseH_domain"/>
</dbReference>
<reference evidence="2" key="1">
    <citation type="submission" date="2022-12" db="EMBL/GenBank/DDBJ databases">
        <title>Draft genome assemblies for two species of Escallonia (Escalloniales).</title>
        <authorList>
            <person name="Chanderbali A."/>
            <person name="Dervinis C."/>
            <person name="Anghel I."/>
            <person name="Soltis D."/>
            <person name="Soltis P."/>
            <person name="Zapata F."/>
        </authorList>
    </citation>
    <scope>NUCLEOTIDE SEQUENCE</scope>
    <source>
        <strain evidence="2">UCBG64.0493</strain>
        <tissue evidence="2">Leaf</tissue>
    </source>
</reference>
<dbReference type="GO" id="GO:0004523">
    <property type="term" value="F:RNA-DNA hybrid ribonuclease activity"/>
    <property type="evidence" value="ECO:0007669"/>
    <property type="project" value="InterPro"/>
</dbReference>
<comment type="caution">
    <text evidence="2">The sequence shown here is derived from an EMBL/GenBank/DDBJ whole genome shotgun (WGS) entry which is preliminary data.</text>
</comment>
<dbReference type="PANTHER" id="PTHR48475:SF1">
    <property type="entry name" value="RNASE H TYPE-1 DOMAIN-CONTAINING PROTEIN"/>
    <property type="match status" value="1"/>
</dbReference>
<dbReference type="SUPFAM" id="SSF53098">
    <property type="entry name" value="Ribonuclease H-like"/>
    <property type="match status" value="1"/>
</dbReference>
<dbReference type="Proteomes" id="UP001188597">
    <property type="component" value="Unassembled WGS sequence"/>
</dbReference>
<name>A0AA89APS0_9ASTE</name>
<accession>A0AA89APS0</accession>
<dbReference type="InterPro" id="IPR036397">
    <property type="entry name" value="RNaseH_sf"/>
</dbReference>
<dbReference type="InterPro" id="IPR012337">
    <property type="entry name" value="RNaseH-like_sf"/>
</dbReference>
<keyword evidence="3" id="KW-1185">Reference proteome</keyword>
<feature type="domain" description="RNase H type-1" evidence="1">
    <location>
        <begin position="83"/>
        <end position="153"/>
    </location>
</feature>
<dbReference type="GO" id="GO:0003676">
    <property type="term" value="F:nucleic acid binding"/>
    <property type="evidence" value="ECO:0007669"/>
    <property type="project" value="InterPro"/>
</dbReference>
<evidence type="ECO:0000259" key="1">
    <source>
        <dbReference type="Pfam" id="PF13456"/>
    </source>
</evidence>
<dbReference type="PANTHER" id="PTHR48475">
    <property type="entry name" value="RIBONUCLEASE H"/>
    <property type="match status" value="1"/>
</dbReference>